<reference evidence="1" key="1">
    <citation type="submission" date="2023-07" db="EMBL/GenBank/DDBJ databases">
        <title>Two novel species in the genus Flavivirga.</title>
        <authorList>
            <person name="Kwon K."/>
        </authorList>
    </citation>
    <scope>NUCLEOTIDE SEQUENCE</scope>
    <source>
        <strain evidence="1">KACC 14158</strain>
    </source>
</reference>
<name>A0ABT8WI16_9FLAO</name>
<organism evidence="1 2">
    <name type="scientific">Flavivirga jejuensis</name>
    <dbReference type="NCBI Taxonomy" id="870487"/>
    <lineage>
        <taxon>Bacteria</taxon>
        <taxon>Pseudomonadati</taxon>
        <taxon>Bacteroidota</taxon>
        <taxon>Flavobacteriia</taxon>
        <taxon>Flavobacteriales</taxon>
        <taxon>Flavobacteriaceae</taxon>
        <taxon>Flavivirga</taxon>
    </lineage>
</organism>
<protein>
    <submittedName>
        <fullName evidence="1">Uncharacterized protein</fullName>
    </submittedName>
</protein>
<dbReference type="Proteomes" id="UP001176806">
    <property type="component" value="Unassembled WGS sequence"/>
</dbReference>
<accession>A0ABT8WI16</accession>
<sequence>MRFGRIAILQLLENIIICEKDENMWLTLVGKGKSIITGLGGFNKNDMISPKPGNSMDIILSISFKEDDLPERMEKAFRHLVKLYGGEI</sequence>
<evidence type="ECO:0000313" key="1">
    <source>
        <dbReference type="EMBL" id="MDO5972698.1"/>
    </source>
</evidence>
<dbReference type="EMBL" id="JAUOEL010000001">
    <property type="protein sequence ID" value="MDO5972698.1"/>
    <property type="molecule type" value="Genomic_DNA"/>
</dbReference>
<comment type="caution">
    <text evidence="1">The sequence shown here is derived from an EMBL/GenBank/DDBJ whole genome shotgun (WGS) entry which is preliminary data.</text>
</comment>
<proteinExistence type="predicted"/>
<keyword evidence="2" id="KW-1185">Reference proteome</keyword>
<gene>
    <name evidence="1" type="ORF">Q4Q40_00760</name>
</gene>
<dbReference type="RefSeq" id="WP_303299761.1">
    <property type="nucleotide sequence ID" value="NZ_BAABDA010000042.1"/>
</dbReference>
<evidence type="ECO:0000313" key="2">
    <source>
        <dbReference type="Proteomes" id="UP001176806"/>
    </source>
</evidence>